<dbReference type="EMBL" id="CAICTM010001245">
    <property type="protein sequence ID" value="CAB9521910.1"/>
    <property type="molecule type" value="Genomic_DNA"/>
</dbReference>
<protein>
    <submittedName>
        <fullName evidence="2">Uncharacterized protein</fullName>
    </submittedName>
</protein>
<dbReference type="OrthoDB" id="52505at2759"/>
<accession>A0A9N8EKA6</accession>
<dbReference type="Proteomes" id="UP001153069">
    <property type="component" value="Unassembled WGS sequence"/>
</dbReference>
<proteinExistence type="predicted"/>
<dbReference type="AlphaFoldDB" id="A0A9N8EKA6"/>
<keyword evidence="3" id="KW-1185">Reference proteome</keyword>
<gene>
    <name evidence="2" type="ORF">SEMRO_1247_G255920.1</name>
</gene>
<name>A0A9N8EKA6_9STRA</name>
<evidence type="ECO:0000256" key="1">
    <source>
        <dbReference type="SAM" id="MobiDB-lite"/>
    </source>
</evidence>
<feature type="region of interest" description="Disordered" evidence="1">
    <location>
        <begin position="1"/>
        <end position="42"/>
    </location>
</feature>
<evidence type="ECO:0000313" key="2">
    <source>
        <dbReference type="EMBL" id="CAB9521910.1"/>
    </source>
</evidence>
<evidence type="ECO:0000313" key="3">
    <source>
        <dbReference type="Proteomes" id="UP001153069"/>
    </source>
</evidence>
<reference evidence="2" key="1">
    <citation type="submission" date="2020-06" db="EMBL/GenBank/DDBJ databases">
        <authorList>
            <consortium name="Plant Systems Biology data submission"/>
        </authorList>
    </citation>
    <scope>NUCLEOTIDE SEQUENCE</scope>
    <source>
        <strain evidence="2">D6</strain>
    </source>
</reference>
<organism evidence="2 3">
    <name type="scientific">Seminavis robusta</name>
    <dbReference type="NCBI Taxonomy" id="568900"/>
    <lineage>
        <taxon>Eukaryota</taxon>
        <taxon>Sar</taxon>
        <taxon>Stramenopiles</taxon>
        <taxon>Ochrophyta</taxon>
        <taxon>Bacillariophyta</taxon>
        <taxon>Bacillariophyceae</taxon>
        <taxon>Bacillariophycidae</taxon>
        <taxon>Naviculales</taxon>
        <taxon>Naviculaceae</taxon>
        <taxon>Seminavis</taxon>
    </lineage>
</organism>
<sequence length="343" mass="38644">MSALDEDSKPSVVVPPPPAIMGGGLSVVDHQPPPLQPPGAEAATMPLAVHPNHEATEVDADETGEDGQKGTYSRRFFPRVKQLVNPEWEHFLQSVLHSVQAHQAHQSLKASGVEDNAWYQVFHSVYGGIAADSCSVPQGKNRYHKFKDKIVELWRYMAVTDAPEHDINGRLWKMGRTQWEMYKSLLVVAGKSPVEITMDGSYPKTIPGGKIKTLKKGRKGTPVTRQQTPIVHYEPAPKKNYLPSPLHDLHIVWKMTVKHNDPIEMGYIRKDYQNCIRMFIEECHGGPETPNKLLWHLEGLNELRDVEQEDEIRKQIGDAYKAVLQRYVAALNKKKGGKMITVK</sequence>
<comment type="caution">
    <text evidence="2">The sequence shown here is derived from an EMBL/GenBank/DDBJ whole genome shotgun (WGS) entry which is preliminary data.</text>
</comment>